<dbReference type="AlphaFoldDB" id="A0AAP0K1D7"/>
<evidence type="ECO:0000313" key="3">
    <source>
        <dbReference type="Proteomes" id="UP001420932"/>
    </source>
</evidence>
<feature type="region of interest" description="Disordered" evidence="1">
    <location>
        <begin position="106"/>
        <end position="144"/>
    </location>
</feature>
<feature type="region of interest" description="Disordered" evidence="1">
    <location>
        <begin position="15"/>
        <end position="50"/>
    </location>
</feature>
<organism evidence="2 3">
    <name type="scientific">Stephania yunnanensis</name>
    <dbReference type="NCBI Taxonomy" id="152371"/>
    <lineage>
        <taxon>Eukaryota</taxon>
        <taxon>Viridiplantae</taxon>
        <taxon>Streptophyta</taxon>
        <taxon>Embryophyta</taxon>
        <taxon>Tracheophyta</taxon>
        <taxon>Spermatophyta</taxon>
        <taxon>Magnoliopsida</taxon>
        <taxon>Ranunculales</taxon>
        <taxon>Menispermaceae</taxon>
        <taxon>Menispermoideae</taxon>
        <taxon>Cissampelideae</taxon>
        <taxon>Stephania</taxon>
    </lineage>
</organism>
<sequence length="161" mass="17664">MARIGDVGCDVERSQGSLEFGASTPKKKKSKKERKMEKLEKSTTRTPSSFEMADARAKAVEEAQSAVDDACSVVYEVFVEEVLTDKVLVEKTRSVIEPVVSDSNFVEPSLSSNSIGRGRGSRRERGKGRGGTTTSTPFAPLRRSKTRFQVAAEFIDQVLDL</sequence>
<name>A0AAP0K1D7_9MAGN</name>
<feature type="compositionally biased region" description="Basic and acidic residues" evidence="1">
    <location>
        <begin position="34"/>
        <end position="43"/>
    </location>
</feature>
<dbReference type="EMBL" id="JBBNAF010000005">
    <property type="protein sequence ID" value="KAK9143525.1"/>
    <property type="molecule type" value="Genomic_DNA"/>
</dbReference>
<proteinExistence type="predicted"/>
<evidence type="ECO:0000256" key="1">
    <source>
        <dbReference type="SAM" id="MobiDB-lite"/>
    </source>
</evidence>
<feature type="compositionally biased region" description="Basic residues" evidence="1">
    <location>
        <begin position="119"/>
        <end position="128"/>
    </location>
</feature>
<dbReference type="Proteomes" id="UP001420932">
    <property type="component" value="Unassembled WGS sequence"/>
</dbReference>
<reference evidence="2 3" key="1">
    <citation type="submission" date="2024-01" db="EMBL/GenBank/DDBJ databases">
        <title>Genome assemblies of Stephania.</title>
        <authorList>
            <person name="Yang L."/>
        </authorList>
    </citation>
    <scope>NUCLEOTIDE SEQUENCE [LARGE SCALE GENOMIC DNA]</scope>
    <source>
        <strain evidence="2">YNDBR</strain>
        <tissue evidence="2">Leaf</tissue>
    </source>
</reference>
<protein>
    <submittedName>
        <fullName evidence="2">Uncharacterized protein</fullName>
    </submittedName>
</protein>
<keyword evidence="3" id="KW-1185">Reference proteome</keyword>
<accession>A0AAP0K1D7</accession>
<evidence type="ECO:0000313" key="2">
    <source>
        <dbReference type="EMBL" id="KAK9143525.1"/>
    </source>
</evidence>
<comment type="caution">
    <text evidence="2">The sequence shown here is derived from an EMBL/GenBank/DDBJ whole genome shotgun (WGS) entry which is preliminary data.</text>
</comment>
<gene>
    <name evidence="2" type="ORF">Syun_012925</name>
</gene>